<reference evidence="1 2" key="1">
    <citation type="submission" date="2020-02" db="EMBL/GenBank/DDBJ databases">
        <title>Whole genome sequence of Halogeometricum borinquense strain wsp4.</title>
        <authorList>
            <person name="Verma D.K."/>
            <person name="Gopal K."/>
            <person name="Prasad E.S."/>
        </authorList>
    </citation>
    <scope>NUCLEOTIDE SEQUENCE [LARGE SCALE GENOMIC DNA]</scope>
    <source>
        <strain evidence="2">wsp4</strain>
    </source>
</reference>
<dbReference type="AlphaFoldDB" id="A0A6C0UG46"/>
<gene>
    <name evidence="1" type="ORF">G3I44_07625</name>
</gene>
<evidence type="ECO:0000313" key="1">
    <source>
        <dbReference type="EMBL" id="QIB74177.1"/>
    </source>
</evidence>
<evidence type="ECO:0000313" key="2">
    <source>
        <dbReference type="Proteomes" id="UP000465846"/>
    </source>
</evidence>
<dbReference type="PROSITE" id="PS51318">
    <property type="entry name" value="TAT"/>
    <property type="match status" value="1"/>
</dbReference>
<dbReference type="GeneID" id="44079260"/>
<proteinExistence type="predicted"/>
<sequence>MVEKDPQSSRRSVLKCLGATALVMGTIGEVSHSAKAKKSISHTTLRGKVSSPIDVKEIEKEKEKFLNKLTKNRSRAFLDAEQAFNSESIIGYNLIRLKKGTVHEQFVVVNRENKNQIETNKRVNNSGTSSEVTNKTELDQTQLLKVLHQLTNGYIQKQTNFSCVELMRWSHRPRLLKHKSHLPTKSTGVAGSSLGKRTFISNSRQMILTHVQAMLNSRTELDVLLKIRGRVLEQRFEWNLDDRFAMMIEMNTVHRAFRLGGSIGDA</sequence>
<dbReference type="EMBL" id="CP048739">
    <property type="protein sequence ID" value="QIB74177.1"/>
    <property type="molecule type" value="Genomic_DNA"/>
</dbReference>
<accession>A0A6C0UG46</accession>
<dbReference type="RefSeq" id="WP_163486124.1">
    <property type="nucleotide sequence ID" value="NZ_CP048739.1"/>
</dbReference>
<protein>
    <submittedName>
        <fullName evidence="1">Uncharacterized protein</fullName>
    </submittedName>
</protein>
<dbReference type="Proteomes" id="UP000465846">
    <property type="component" value="Chromosome"/>
</dbReference>
<organism evidence="1 2">
    <name type="scientific">Halogeometricum borinquense</name>
    <dbReference type="NCBI Taxonomy" id="60847"/>
    <lineage>
        <taxon>Archaea</taxon>
        <taxon>Methanobacteriati</taxon>
        <taxon>Methanobacteriota</taxon>
        <taxon>Stenosarchaea group</taxon>
        <taxon>Halobacteria</taxon>
        <taxon>Halobacteriales</taxon>
        <taxon>Haloferacaceae</taxon>
        <taxon>Halogeometricum</taxon>
    </lineage>
</organism>
<name>A0A6C0UG46_9EURY</name>
<dbReference type="InterPro" id="IPR006311">
    <property type="entry name" value="TAT_signal"/>
</dbReference>